<name>A7NK26_ROSCS</name>
<dbReference type="EMBL" id="CP000804">
    <property type="protein sequence ID" value="ABU57846.1"/>
    <property type="molecule type" value="Genomic_DNA"/>
</dbReference>
<protein>
    <recommendedName>
        <fullName evidence="3">Glycosyl hydrolase BNR repeat-containing protein</fullName>
    </recommendedName>
</protein>
<dbReference type="CDD" id="cd15482">
    <property type="entry name" value="Sialidase_non-viral"/>
    <property type="match status" value="1"/>
</dbReference>
<proteinExistence type="predicted"/>
<dbReference type="KEGG" id="rca:Rcas_1754"/>
<dbReference type="AlphaFoldDB" id="A7NK26"/>
<dbReference type="OrthoDB" id="137977at2"/>
<dbReference type="RefSeq" id="WP_012120272.1">
    <property type="nucleotide sequence ID" value="NC_009767.1"/>
</dbReference>
<dbReference type="HOGENOM" id="CLU_942953_0_0_0"/>
<dbReference type="SUPFAM" id="SSF110296">
    <property type="entry name" value="Oligoxyloglucan reducing end-specific cellobiohydrolase"/>
    <property type="match status" value="1"/>
</dbReference>
<evidence type="ECO:0000313" key="1">
    <source>
        <dbReference type="EMBL" id="ABU57846.1"/>
    </source>
</evidence>
<sequence length="295" mass="31109">MAKATLLFLATDDGLTLLSDPANQGRWLRSAHHFQGSAVQSVWVDHSNPLITLIIAAGRIHRSTDGGQTWMAPAINDPLAPSSVLYGAPRQPLFVGLLAGDTLFASDDAGAHWRRIALPGAYGAFAIDDAGRFYGARDRQVMVSDDRGATWKPYGAPLPNVPRVLRAAPGMANVICALADGRVYAIERENWRCIDGIPGKATTCTALAGAPPTLLAALTDGGVVRGSLDGWEPPIAALPWKGAATILKPAGYHMDTAFAASAMGEVAISTDRGRSWNLVRRGLAAVRDIAAARLA</sequence>
<dbReference type="STRING" id="383372.Rcas_1754"/>
<gene>
    <name evidence="1" type="ordered locus">Rcas_1754</name>
</gene>
<dbReference type="Proteomes" id="UP000000263">
    <property type="component" value="Chromosome"/>
</dbReference>
<organism evidence="1 2">
    <name type="scientific">Roseiflexus castenholzii (strain DSM 13941 / HLO8)</name>
    <dbReference type="NCBI Taxonomy" id="383372"/>
    <lineage>
        <taxon>Bacteria</taxon>
        <taxon>Bacillati</taxon>
        <taxon>Chloroflexota</taxon>
        <taxon>Chloroflexia</taxon>
        <taxon>Chloroflexales</taxon>
        <taxon>Roseiflexineae</taxon>
        <taxon>Roseiflexaceae</taxon>
        <taxon>Roseiflexus</taxon>
    </lineage>
</organism>
<dbReference type="InterPro" id="IPR015943">
    <property type="entry name" value="WD40/YVTN_repeat-like_dom_sf"/>
</dbReference>
<evidence type="ECO:0008006" key="3">
    <source>
        <dbReference type="Google" id="ProtNLM"/>
    </source>
</evidence>
<keyword evidence="2" id="KW-1185">Reference proteome</keyword>
<dbReference type="Gene3D" id="2.130.10.10">
    <property type="entry name" value="YVTN repeat-like/Quinoprotein amine dehydrogenase"/>
    <property type="match status" value="1"/>
</dbReference>
<accession>A7NK26</accession>
<evidence type="ECO:0000313" key="2">
    <source>
        <dbReference type="Proteomes" id="UP000000263"/>
    </source>
</evidence>
<reference evidence="1 2" key="1">
    <citation type="submission" date="2007-08" db="EMBL/GenBank/DDBJ databases">
        <title>Complete sequence of Roseiflexus castenholzii DSM 13941.</title>
        <authorList>
            <consortium name="US DOE Joint Genome Institute"/>
            <person name="Copeland A."/>
            <person name="Lucas S."/>
            <person name="Lapidus A."/>
            <person name="Barry K."/>
            <person name="Glavina del Rio T."/>
            <person name="Dalin E."/>
            <person name="Tice H."/>
            <person name="Pitluck S."/>
            <person name="Thompson L.S."/>
            <person name="Brettin T."/>
            <person name="Bruce D."/>
            <person name="Detter J.C."/>
            <person name="Han C."/>
            <person name="Tapia R."/>
            <person name="Schmutz J."/>
            <person name="Larimer F."/>
            <person name="Land M."/>
            <person name="Hauser L."/>
            <person name="Kyrpides N."/>
            <person name="Mikhailova N."/>
            <person name="Bryant D.A."/>
            <person name="Hanada S."/>
            <person name="Tsukatani Y."/>
            <person name="Richardson P."/>
        </authorList>
    </citation>
    <scope>NUCLEOTIDE SEQUENCE [LARGE SCALE GENOMIC DNA]</scope>
    <source>
        <strain evidence="2">DSM 13941 / HLO8</strain>
    </source>
</reference>
<dbReference type="eggNOG" id="COG4447">
    <property type="taxonomic scope" value="Bacteria"/>
</dbReference>